<dbReference type="GO" id="GO:0006351">
    <property type="term" value="P:DNA-templated transcription"/>
    <property type="evidence" value="ECO:0007669"/>
    <property type="project" value="InterPro"/>
</dbReference>
<accession>A0A1E7FFV4</accession>
<feature type="domain" description="TFIIS central" evidence="6">
    <location>
        <begin position="1854"/>
        <end position="1984"/>
    </location>
</feature>
<protein>
    <recommendedName>
        <fullName evidence="6">TFIIS central domain-containing protein</fullName>
    </recommendedName>
</protein>
<reference evidence="7 8" key="1">
    <citation type="submission" date="2016-09" db="EMBL/GenBank/DDBJ databases">
        <title>Extensive genetic diversity and differential bi-allelic expression allows diatom success in the polar Southern Ocean.</title>
        <authorList>
            <consortium name="DOE Joint Genome Institute"/>
            <person name="Mock T."/>
            <person name="Otillar R.P."/>
            <person name="Strauss J."/>
            <person name="Dupont C."/>
            <person name="Frickenhaus S."/>
            <person name="Maumus F."/>
            <person name="Mcmullan M."/>
            <person name="Sanges R."/>
            <person name="Schmutz J."/>
            <person name="Toseland A."/>
            <person name="Valas R."/>
            <person name="Veluchamy A."/>
            <person name="Ward B.J."/>
            <person name="Allen A."/>
            <person name="Barry K."/>
            <person name="Falciatore A."/>
            <person name="Ferrante M."/>
            <person name="Fortunato A.E."/>
            <person name="Gloeckner G."/>
            <person name="Gruber A."/>
            <person name="Hipkin R."/>
            <person name="Janech M."/>
            <person name="Kroth P."/>
            <person name="Leese F."/>
            <person name="Lindquist E."/>
            <person name="Lyon B.R."/>
            <person name="Martin J."/>
            <person name="Mayer C."/>
            <person name="Parker M."/>
            <person name="Quesneville H."/>
            <person name="Raymond J."/>
            <person name="Uhlig C."/>
            <person name="Valentin K.U."/>
            <person name="Worden A.Z."/>
            <person name="Armbrust E.V."/>
            <person name="Bowler C."/>
            <person name="Green B."/>
            <person name="Moulton V."/>
            <person name="Van Oosterhout C."/>
            <person name="Grigoriev I."/>
        </authorList>
    </citation>
    <scope>NUCLEOTIDE SEQUENCE [LARGE SCALE GENOMIC DNA]</scope>
    <source>
        <strain evidence="7 8">CCMP1102</strain>
    </source>
</reference>
<dbReference type="Proteomes" id="UP000095751">
    <property type="component" value="Unassembled WGS sequence"/>
</dbReference>
<keyword evidence="4" id="KW-0539">Nucleus</keyword>
<feature type="compositionally biased region" description="Low complexity" evidence="5">
    <location>
        <begin position="117"/>
        <end position="128"/>
    </location>
</feature>
<feature type="compositionally biased region" description="Basic and acidic residues" evidence="5">
    <location>
        <begin position="275"/>
        <end position="284"/>
    </location>
</feature>
<evidence type="ECO:0000256" key="3">
    <source>
        <dbReference type="ARBA" id="ARBA00022833"/>
    </source>
</evidence>
<feature type="region of interest" description="Disordered" evidence="5">
    <location>
        <begin position="428"/>
        <end position="456"/>
    </location>
</feature>
<dbReference type="SUPFAM" id="SSF46942">
    <property type="entry name" value="Elongation factor TFIIS domain 2"/>
    <property type="match status" value="1"/>
</dbReference>
<dbReference type="KEGG" id="fcy:FRACYDRAFT_261430"/>
<dbReference type="GO" id="GO:0005634">
    <property type="term" value="C:nucleus"/>
    <property type="evidence" value="ECO:0007669"/>
    <property type="project" value="TreeGrafter"/>
</dbReference>
<feature type="compositionally biased region" description="Basic and acidic residues" evidence="5">
    <location>
        <begin position="623"/>
        <end position="641"/>
    </location>
</feature>
<dbReference type="InterPro" id="IPR036575">
    <property type="entry name" value="TFIIS_cen_dom_sf"/>
</dbReference>
<dbReference type="Gene3D" id="1.10.472.30">
    <property type="entry name" value="Transcription elongation factor S-II, central domain"/>
    <property type="match status" value="1"/>
</dbReference>
<dbReference type="GO" id="GO:0008270">
    <property type="term" value="F:zinc ion binding"/>
    <property type="evidence" value="ECO:0007669"/>
    <property type="project" value="UniProtKB-KW"/>
</dbReference>
<evidence type="ECO:0000256" key="4">
    <source>
        <dbReference type="ARBA" id="ARBA00023242"/>
    </source>
</evidence>
<sequence length="2307" mass="259533">MNDFLTEKPPPDWQYQQQKSNTLGHFPRLFAEKNQLWCLLSKKVEISPAEVLIDYNTQPHSGCLQYSMTSTTKLSDAKYREWALNLVGKDWEIYWQEDEEDDETDTNDKEQERQQETTPSTSSSPTTTASGQETAEEEKKKKECIPANAVEMEIEVPSNESMSIEGDKEEKEKLIESKEKKKEKNDDDASQGSIIDDWYDGHILGIIDDTTTTTSSPRDNGWKFRVNFVGDEQTYSICIVPGKIRPSARGWVQRTVALLKPPPAAGENQNNNNNKWDDEYESKLPPDTSTLDDKESLQTLKSKITTTNLSIGNDGGAAMMERGLHGEHTTSSSNNNNKELAVALPTYNDFRRIQLLRYLLESQILLREKLPKIENHEDIFTDGIRNPTENYVNYLIICCKDLSQACSWYCKSWKLLFHFFSSSSSSGSGGGGGGGGVDSSSSNHDDNSSARAPSAPTYSKIINEGEEDLQLDRLTFNGLISEYLEFGKDTILNTAMIDVNASAPSTKRRQAIKPISGPTRRTKRRRKQLASEGANDGIGEILTAASNLDTDIMSTSFVDIFVNTVSENKQYRHIGSLGNMLQSLSHLVVYPLVSWKSQVGRILGNKEDADLIPSSNNGNIDTKSPHNDEEKDNSNGKSEVKMEDDELSLEREDEEIDEMFTYEEIQTCLSAIRNSRVLSRFNLFDDVHKLHAKLRDVETNQTDALELIKRLGVETPEGDKRQDDEVLSGLTAILNEMNYPKSTLYNVDSLGSTQTHNGTESLIITRDDLSNAIELRSWFVDVKRVRSVRERLIFVRRLISKIESNSLPDPQNIPVIANLSQISQQRDASIQNVLEMQTALKNYNDIIEKRENDFLASSVQITNSSDRKSHLNFLRSTSTQLKECPVILPLEEQVATRIDVIKWYEEASAILLKLKSSKENIASFVDVKNQYESLRIILRGLSSTRTKLIEGVESNDKADEEICKFILSDMNHICETTANEVRRLYDLAYSWKERADSIISCLRMYGNLNAGEALCILKPPAMVDVKRIADLSEEYLALPIQIPGYIEQLQNVQSEAYDWSQNIYNTLLESDRVSFTNALSFIEKERDHRPKGIIVDPNRSIMDSIVDLLSWYEKVRTAIVLVSGEMKHRSIQDDASAIAAAYSSLIIDKIYNILADGTEALEIYCGAYKTSNGITGKFKAKSDQSLTILDKLFHLRKTSRAPSREKIDSSELMNSLFSRMYSKDKTEGFPFHVMLWFNWHLVVADLISQLDDGKKLNLPQDQVLVPSLVRAKQLKAQEPLIPDDTSISDATDTRSVIRTKSSELLDFDRIIEEAQNEEVCIKDALSKAKDLLRGSFEKVEHIREHLSKLKELLAMTKDRSLGKGGLTLNAIFESQLDEHIRYFGWLVKTLQYPVLHEAEASYSSFTNEAEIGSSRIPWDALTHIHDRIPNELSGCRESTLCIMRVKELYRAAKRWQDEISRTTMISNRGNKRRGAIASYQENLSQDDTEDVEKDEKLRMEKMELLAKDWVLSKVVMPRQKAVNSMIDTSRKFEVQLQNFLAQDFDGNQDNAPLPKGNSLVGPNGQFILYRLTGSSLFSMMQTSVQSLSEVGDKVFAETPGKATFDWMRSAVAWIERLHAAVITQSNFTHTNGRLLVIPAIDAKQLCESGESVFLQTSDDIRHTLSNHGIYVSTNSVKKRLKVTLKKDGAHHSVGGIIIRWCPILFDALRADVSKLESWEKGLTKMIDEFNAFVATAQTQIKDDEDALFQWYRFRVKVQSALDEGQNSLVVSPTKEVVDSFTNLLNVIINYLDKNCSRELNELFSKRLFSLNTSLYDDRFVLLDALLYRRESAGDHIDADVDTTLFPALEPETTFRDTCRSNLERAFLKAASVLNLESGEDSGIEDLSALKAWEIENEMFERFQDDFGTTRVSEEYRVKIRSLKCNLENPNNISLCLNVLTSDIKANALVKMTSYQLASQKAKAEIEKAKKAALKDIVLTPGAEDAVDISTTSSNHSPSNLKPTPPGTDYIAGILKPSSVLSVLNQGGMVNLEVRSDEKLDDEVSEEIDMDMEADGAPTLYSDDEELVGSSPKISSTSQESSTIKTAPGHSSSPSSTLSASSSEGTYSKQTDRSPPPPPPPSLANSFYTSVGDVDHDSSSVDDSNSQSGVNRGTRINNAFGGKTFRIEIHGSVKYAFSAAFYQEDASQSSVERYMSESLTQKGRSKIEDFNRFVSEKLRGGRWQATCLRLTTISDKDTEVYKAFYKEFETKERIAMFKLYGESGSKLFLVTPKFHEIAKETRLINFAIKGSTYAIVLTKKDDGNIWKD</sequence>
<feature type="region of interest" description="Disordered" evidence="5">
    <location>
        <begin position="2055"/>
        <end position="2153"/>
    </location>
</feature>
<evidence type="ECO:0000256" key="2">
    <source>
        <dbReference type="ARBA" id="ARBA00022771"/>
    </source>
</evidence>
<name>A0A1E7FFV4_9STRA</name>
<dbReference type="PROSITE" id="PS51321">
    <property type="entry name" value="TFIIS_CENTRAL"/>
    <property type="match status" value="1"/>
</dbReference>
<dbReference type="EMBL" id="KV784358">
    <property type="protein sequence ID" value="OEU16925.1"/>
    <property type="molecule type" value="Genomic_DNA"/>
</dbReference>
<dbReference type="OrthoDB" id="44867at2759"/>
<dbReference type="PANTHER" id="PTHR11477">
    <property type="entry name" value="TRANSCRIPTION FACTOR S-II ZINC FINGER DOMAIN-CONTAINING PROTEIN"/>
    <property type="match status" value="1"/>
</dbReference>
<feature type="compositionally biased region" description="Low complexity" evidence="5">
    <location>
        <begin position="2090"/>
        <end position="2102"/>
    </location>
</feature>
<feature type="compositionally biased region" description="Polar residues" evidence="5">
    <location>
        <begin position="2071"/>
        <end position="2084"/>
    </location>
</feature>
<feature type="region of interest" description="Disordered" evidence="5">
    <location>
        <begin position="608"/>
        <end position="648"/>
    </location>
</feature>
<proteinExistence type="predicted"/>
<dbReference type="InterPro" id="IPR003618">
    <property type="entry name" value="TFIIS_cen_dom"/>
</dbReference>
<evidence type="ECO:0000313" key="8">
    <source>
        <dbReference type="Proteomes" id="UP000095751"/>
    </source>
</evidence>
<gene>
    <name evidence="7" type="ORF">FRACYDRAFT_261430</name>
</gene>
<dbReference type="PANTHER" id="PTHR11477:SF0">
    <property type="entry name" value="IP08861P-RELATED"/>
    <property type="match status" value="1"/>
</dbReference>
<dbReference type="SMART" id="SM00510">
    <property type="entry name" value="TFS2M"/>
    <property type="match status" value="1"/>
</dbReference>
<keyword evidence="2" id="KW-0863">Zinc-finger</keyword>
<organism evidence="7 8">
    <name type="scientific">Fragilariopsis cylindrus CCMP1102</name>
    <dbReference type="NCBI Taxonomy" id="635003"/>
    <lineage>
        <taxon>Eukaryota</taxon>
        <taxon>Sar</taxon>
        <taxon>Stramenopiles</taxon>
        <taxon>Ochrophyta</taxon>
        <taxon>Bacillariophyta</taxon>
        <taxon>Bacillariophyceae</taxon>
        <taxon>Bacillariophycidae</taxon>
        <taxon>Bacillariales</taxon>
        <taxon>Bacillariaceae</taxon>
        <taxon>Fragilariopsis</taxon>
    </lineage>
</organism>
<evidence type="ECO:0000259" key="6">
    <source>
        <dbReference type="PROSITE" id="PS51321"/>
    </source>
</evidence>
<feature type="compositionally biased region" description="Basic and acidic residues" evidence="5">
    <location>
        <begin position="106"/>
        <end position="115"/>
    </location>
</feature>
<keyword evidence="1" id="KW-0479">Metal-binding</keyword>
<feature type="compositionally biased region" description="Gly residues" evidence="5">
    <location>
        <begin position="428"/>
        <end position="437"/>
    </location>
</feature>
<evidence type="ECO:0000256" key="1">
    <source>
        <dbReference type="ARBA" id="ARBA00022723"/>
    </source>
</evidence>
<feature type="region of interest" description="Disordered" evidence="5">
    <location>
        <begin position="98"/>
        <end position="172"/>
    </location>
</feature>
<evidence type="ECO:0000256" key="5">
    <source>
        <dbReference type="SAM" id="MobiDB-lite"/>
    </source>
</evidence>
<keyword evidence="3" id="KW-0862">Zinc</keyword>
<keyword evidence="8" id="KW-1185">Reference proteome</keyword>
<feature type="region of interest" description="Disordered" evidence="5">
    <location>
        <begin position="507"/>
        <end position="533"/>
    </location>
</feature>
<dbReference type="Pfam" id="PF07500">
    <property type="entry name" value="TFIIS_M"/>
    <property type="match status" value="1"/>
</dbReference>
<feature type="region of interest" description="Disordered" evidence="5">
    <location>
        <begin position="260"/>
        <end position="293"/>
    </location>
</feature>
<dbReference type="InParanoid" id="A0A1E7FFV4"/>
<evidence type="ECO:0000313" key="7">
    <source>
        <dbReference type="EMBL" id="OEU16925.1"/>
    </source>
</evidence>
<feature type="compositionally biased region" description="Low complexity" evidence="5">
    <location>
        <begin position="2140"/>
        <end position="2150"/>
    </location>
</feature>
<feature type="compositionally biased region" description="Polar residues" evidence="5">
    <location>
        <begin position="613"/>
        <end position="622"/>
    </location>
</feature>